<evidence type="ECO:0000313" key="3">
    <source>
        <dbReference type="EMBL" id="KAF2794017.1"/>
    </source>
</evidence>
<sequence length="281" mass="32881">MGIRHPSPFFDYRGPIVIVDERHSWHTSYPTSPVPPSSSFPARNPHKYPHFYPFPPSPAPAPSPHHAHAYGQYSDNIHPYHSPTYPRPYHNPPGVFRYMDGRQNVYDSNTNREESEFSRRMRIAREVAVEMAREEELKMKAEAEREQARRAALQELHKARYADARSNRPNETHRQEQMRGRERIHGLGLHGKESSRRAWEPRPKPKMESGRRAPAQNPHPRTEKDHVDWKLEMYPRERRSGHAEQDHRAAGRPERWVEAREKGGGDVEVVMVRRGRRRGGK</sequence>
<organism evidence="3 4">
    <name type="scientific">Melanomma pulvis-pyrius CBS 109.77</name>
    <dbReference type="NCBI Taxonomy" id="1314802"/>
    <lineage>
        <taxon>Eukaryota</taxon>
        <taxon>Fungi</taxon>
        <taxon>Dikarya</taxon>
        <taxon>Ascomycota</taxon>
        <taxon>Pezizomycotina</taxon>
        <taxon>Dothideomycetes</taxon>
        <taxon>Pleosporomycetidae</taxon>
        <taxon>Pleosporales</taxon>
        <taxon>Melanommataceae</taxon>
        <taxon>Melanomma</taxon>
    </lineage>
</organism>
<feature type="compositionally biased region" description="Basic and acidic residues" evidence="2">
    <location>
        <begin position="220"/>
        <end position="259"/>
    </location>
</feature>
<keyword evidence="4" id="KW-1185">Reference proteome</keyword>
<dbReference type="EMBL" id="MU001906">
    <property type="protein sequence ID" value="KAF2794017.1"/>
    <property type="molecule type" value="Genomic_DNA"/>
</dbReference>
<reference evidence="3" key="1">
    <citation type="journal article" date="2020" name="Stud. Mycol.">
        <title>101 Dothideomycetes genomes: a test case for predicting lifestyles and emergence of pathogens.</title>
        <authorList>
            <person name="Haridas S."/>
            <person name="Albert R."/>
            <person name="Binder M."/>
            <person name="Bloem J."/>
            <person name="Labutti K."/>
            <person name="Salamov A."/>
            <person name="Andreopoulos B."/>
            <person name="Baker S."/>
            <person name="Barry K."/>
            <person name="Bills G."/>
            <person name="Bluhm B."/>
            <person name="Cannon C."/>
            <person name="Castanera R."/>
            <person name="Culley D."/>
            <person name="Daum C."/>
            <person name="Ezra D."/>
            <person name="Gonzalez J."/>
            <person name="Henrissat B."/>
            <person name="Kuo A."/>
            <person name="Liang C."/>
            <person name="Lipzen A."/>
            <person name="Lutzoni F."/>
            <person name="Magnuson J."/>
            <person name="Mondo S."/>
            <person name="Nolan M."/>
            <person name="Ohm R."/>
            <person name="Pangilinan J."/>
            <person name="Park H.-J."/>
            <person name="Ramirez L."/>
            <person name="Alfaro M."/>
            <person name="Sun H."/>
            <person name="Tritt A."/>
            <person name="Yoshinaga Y."/>
            <person name="Zwiers L.-H."/>
            <person name="Turgeon B."/>
            <person name="Goodwin S."/>
            <person name="Spatafora J."/>
            <person name="Crous P."/>
            <person name="Grigoriev I."/>
        </authorList>
    </citation>
    <scope>NUCLEOTIDE SEQUENCE</scope>
    <source>
        <strain evidence="3">CBS 109.77</strain>
    </source>
</reference>
<protein>
    <submittedName>
        <fullName evidence="3">Uncharacterized protein</fullName>
    </submittedName>
</protein>
<dbReference type="AlphaFoldDB" id="A0A6A6XE95"/>
<evidence type="ECO:0000256" key="1">
    <source>
        <dbReference type="SAM" id="Coils"/>
    </source>
</evidence>
<keyword evidence="1" id="KW-0175">Coiled coil</keyword>
<evidence type="ECO:0000256" key="2">
    <source>
        <dbReference type="SAM" id="MobiDB-lite"/>
    </source>
</evidence>
<feature type="compositionally biased region" description="Basic and acidic residues" evidence="2">
    <location>
        <begin position="158"/>
        <end position="211"/>
    </location>
</feature>
<gene>
    <name evidence="3" type="ORF">K505DRAFT_361477</name>
</gene>
<feature type="coiled-coil region" evidence="1">
    <location>
        <begin position="124"/>
        <end position="154"/>
    </location>
</feature>
<dbReference type="Proteomes" id="UP000799757">
    <property type="component" value="Unassembled WGS sequence"/>
</dbReference>
<proteinExistence type="predicted"/>
<name>A0A6A6XE95_9PLEO</name>
<feature type="region of interest" description="Disordered" evidence="2">
    <location>
        <begin position="158"/>
        <end position="259"/>
    </location>
</feature>
<accession>A0A6A6XE95</accession>
<evidence type="ECO:0000313" key="4">
    <source>
        <dbReference type="Proteomes" id="UP000799757"/>
    </source>
</evidence>